<name>A0A8H7E9R1_9EURO</name>
<dbReference type="SUPFAM" id="SSF56601">
    <property type="entry name" value="beta-lactamase/transpeptidase-like"/>
    <property type="match status" value="1"/>
</dbReference>
<sequence length="72" mass="7938">MAKLCSEAMSALKDRMKPVTAESEGIPGVVYCVVNKEGVLLFEHASGKVGVGQERERWGMDTVFWIASLHQE</sequence>
<dbReference type="InterPro" id="IPR012338">
    <property type="entry name" value="Beta-lactam/transpept-like"/>
</dbReference>
<proteinExistence type="predicted"/>
<evidence type="ECO:0000313" key="2">
    <source>
        <dbReference type="Proteomes" id="UP000606974"/>
    </source>
</evidence>
<reference evidence="1" key="1">
    <citation type="submission" date="2020-02" db="EMBL/GenBank/DDBJ databases">
        <authorList>
            <person name="Palmer J.M."/>
        </authorList>
    </citation>
    <scope>NUCLEOTIDE SEQUENCE</scope>
    <source>
        <strain evidence="1">EPUS1.4</strain>
        <tissue evidence="1">Thallus</tissue>
    </source>
</reference>
<dbReference type="Proteomes" id="UP000606974">
    <property type="component" value="Unassembled WGS sequence"/>
</dbReference>
<dbReference type="EMBL" id="JAACFV010000005">
    <property type="protein sequence ID" value="KAF7513478.1"/>
    <property type="molecule type" value="Genomic_DNA"/>
</dbReference>
<accession>A0A8H7E9R1</accession>
<dbReference type="AlphaFoldDB" id="A0A8H7E9R1"/>
<organism evidence="1 2">
    <name type="scientific">Endocarpon pusillum</name>
    <dbReference type="NCBI Taxonomy" id="364733"/>
    <lineage>
        <taxon>Eukaryota</taxon>
        <taxon>Fungi</taxon>
        <taxon>Dikarya</taxon>
        <taxon>Ascomycota</taxon>
        <taxon>Pezizomycotina</taxon>
        <taxon>Eurotiomycetes</taxon>
        <taxon>Chaetothyriomycetidae</taxon>
        <taxon>Verrucariales</taxon>
        <taxon>Verrucariaceae</taxon>
        <taxon>Endocarpon</taxon>
    </lineage>
</organism>
<comment type="caution">
    <text evidence="1">The sequence shown here is derived from an EMBL/GenBank/DDBJ whole genome shotgun (WGS) entry which is preliminary data.</text>
</comment>
<dbReference type="OrthoDB" id="428260at2759"/>
<protein>
    <submittedName>
        <fullName evidence="1">Uncharacterized protein</fullName>
    </submittedName>
</protein>
<gene>
    <name evidence="1" type="ORF">GJ744_008772</name>
</gene>
<keyword evidence="2" id="KW-1185">Reference proteome</keyword>
<evidence type="ECO:0000313" key="1">
    <source>
        <dbReference type="EMBL" id="KAF7513478.1"/>
    </source>
</evidence>
<dbReference type="Gene3D" id="3.40.710.10">
    <property type="entry name" value="DD-peptidase/beta-lactamase superfamily"/>
    <property type="match status" value="1"/>
</dbReference>